<sequence>MQSSAIIGMDAAKLSSDGRRVMPWYVSDPPPTAEPHWTVMPSPGTVSITPV</sequence>
<dbReference type="Proteomes" id="UP000627838">
    <property type="component" value="Unassembled WGS sequence"/>
</dbReference>
<evidence type="ECO:0000313" key="3">
    <source>
        <dbReference type="Proteomes" id="UP000627838"/>
    </source>
</evidence>
<gene>
    <name evidence="2" type="ORF">H4W34_005389</name>
</gene>
<name>A0ABR9JY95_9ACTN</name>
<keyword evidence="3" id="KW-1185">Reference proteome</keyword>
<proteinExistence type="predicted"/>
<evidence type="ECO:0000313" key="2">
    <source>
        <dbReference type="EMBL" id="MBE1535556.1"/>
    </source>
</evidence>
<evidence type="ECO:0000256" key="1">
    <source>
        <dbReference type="SAM" id="MobiDB-lite"/>
    </source>
</evidence>
<dbReference type="RefSeq" id="WP_192761737.1">
    <property type="nucleotide sequence ID" value="NZ_JADBDZ010000001.1"/>
</dbReference>
<dbReference type="EMBL" id="JADBDZ010000001">
    <property type="protein sequence ID" value="MBE1535556.1"/>
    <property type="molecule type" value="Genomic_DNA"/>
</dbReference>
<organism evidence="2 3">
    <name type="scientific">Actinomadura algeriensis</name>
    <dbReference type="NCBI Taxonomy" id="1679523"/>
    <lineage>
        <taxon>Bacteria</taxon>
        <taxon>Bacillati</taxon>
        <taxon>Actinomycetota</taxon>
        <taxon>Actinomycetes</taxon>
        <taxon>Streptosporangiales</taxon>
        <taxon>Thermomonosporaceae</taxon>
        <taxon>Actinomadura</taxon>
    </lineage>
</organism>
<protein>
    <submittedName>
        <fullName evidence="2">Uncharacterized protein</fullName>
    </submittedName>
</protein>
<accession>A0ABR9JY95</accession>
<comment type="caution">
    <text evidence="2">The sequence shown here is derived from an EMBL/GenBank/DDBJ whole genome shotgun (WGS) entry which is preliminary data.</text>
</comment>
<reference evidence="2 3" key="1">
    <citation type="submission" date="2020-10" db="EMBL/GenBank/DDBJ databases">
        <title>Sequencing the genomes of 1000 actinobacteria strains.</title>
        <authorList>
            <person name="Klenk H.-P."/>
        </authorList>
    </citation>
    <scope>NUCLEOTIDE SEQUENCE [LARGE SCALE GENOMIC DNA]</scope>
    <source>
        <strain evidence="2 3">DSM 46744</strain>
    </source>
</reference>
<feature type="region of interest" description="Disordered" evidence="1">
    <location>
        <begin position="25"/>
        <end position="51"/>
    </location>
</feature>